<accession>A0AAV1JDU4</accession>
<comment type="caution">
    <text evidence="1">The sequence shown here is derived from an EMBL/GenBank/DDBJ whole genome shotgun (WGS) entry which is preliminary data.</text>
</comment>
<dbReference type="EMBL" id="CAVLEF010000009">
    <property type="protein sequence ID" value="CAK1547692.1"/>
    <property type="molecule type" value="Genomic_DNA"/>
</dbReference>
<organism evidence="1 2">
    <name type="scientific">Leptosia nina</name>
    <dbReference type="NCBI Taxonomy" id="320188"/>
    <lineage>
        <taxon>Eukaryota</taxon>
        <taxon>Metazoa</taxon>
        <taxon>Ecdysozoa</taxon>
        <taxon>Arthropoda</taxon>
        <taxon>Hexapoda</taxon>
        <taxon>Insecta</taxon>
        <taxon>Pterygota</taxon>
        <taxon>Neoptera</taxon>
        <taxon>Endopterygota</taxon>
        <taxon>Lepidoptera</taxon>
        <taxon>Glossata</taxon>
        <taxon>Ditrysia</taxon>
        <taxon>Papilionoidea</taxon>
        <taxon>Pieridae</taxon>
        <taxon>Pierinae</taxon>
        <taxon>Leptosia</taxon>
    </lineage>
</organism>
<dbReference type="AlphaFoldDB" id="A0AAV1JDU4"/>
<sequence>MVELTGDTLGELHQELNFKAAEIFKNNANFDDIKSLEEKSDVDQLFKIEVASKYKNMDYMLKILKGGDSLYISRALKCVWMYDDEYSHIINPEYLHSEVFHHMSLKMKTKMINSIAFHIRNPDRAAVFSLYCKNKRMKQQALKFFIFTSESFKMDLINEDCYYLSKHGYPELFIGNSFALAEAFISTDHYIIQKERFVNDLSYLYNVDENKYLDFVEKHVDPEHAFVLFGCRLSKSVITKHKDRVLLNPVLYVKKIKRHILLRYINIEDAKLFIIRLFPRHAGTFWNHNYYNHLSYLFKFIPRNETYQLLKKAFNLAYGDVPFEMQYKFYYHEYYHFMTQDEKESWALAHLKENKEILGSNNDYIWYKFVSFGHAFQPIKKLIMITPDTDLRNKMIMVLVDTVRNKNDLEALIKYYHNRHNNENIDTKKIFLSAIIEKNNVFELDEACWDVFNKLLYSIEVYTVGFGGVNSYRLICVLYNIIHKIEMHSILITYIDSYMDVSQLKRYSNKLKPKEWDSVYDYLIPYYLKKFKYSIKWDQHHTIENKNTYARYLIKLYECFNKTKEDIPNDVLLFVKSNYSSLKYEKFIQDPVQEVEKIRTTEIETKITPYRLETITEGCLMRLLKKDKQTIMELMPEIQSCIGKREFRLTTFLRKISVYFPLGLADAFLSLFEDCLCESSENYDEWQITKSAIYGIFCLGDVNSMQRLLTENVPEEPKIDHSKIDRKLLVIQEAVCRFACYSRLPVPQEAILSYIKGDYVHFCLPMFNRYLSNLPLPLCLKFIESILNAPLSVQKHGIRLAFKAFSAENLKRLISDVWSRTKNVSLRMLIYKALFDKIINSDESIQDDLFEVIKSFTLTLHDEDQQDVFNLLVSHEMPERFKGDYLQAAWESVKKLRDDKTKNIAIRINVIKDIEIHIEEMDRDYVKRELIDVHTHNMFHFRGIRDNPTEIMTSYNNCLWNVAAKYIVASKNETEIEKSLELLQFILQELHKHWDYFYRQTYTVLRHSYDFVQKLKEKTELNSYKYSKYNVLIFERVLQCLVELTPQSEIYMLTIDLKLYIIAKRIIVNNKVDEVLAEDRKRVSEQVTKELVSFFDDLKTNNILLSTFYNSFLEVVSETFIKMSMVLKTTGNLLLAMVANELIKLKETDNTLLALSLMPLNLSTNYANEIAEFKSIGSNIIKEVKDIKNFEIQSLYYNKFIVNGFQRRFE</sequence>
<evidence type="ECO:0000313" key="2">
    <source>
        <dbReference type="Proteomes" id="UP001497472"/>
    </source>
</evidence>
<reference evidence="1 2" key="1">
    <citation type="submission" date="2023-11" db="EMBL/GenBank/DDBJ databases">
        <authorList>
            <person name="Okamura Y."/>
        </authorList>
    </citation>
    <scope>NUCLEOTIDE SEQUENCE [LARGE SCALE GENOMIC DNA]</scope>
</reference>
<gene>
    <name evidence="1" type="ORF">LNINA_LOCUS7150</name>
</gene>
<protein>
    <submittedName>
        <fullName evidence="1">Uncharacterized protein</fullName>
    </submittedName>
</protein>
<proteinExistence type="predicted"/>
<keyword evidence="2" id="KW-1185">Reference proteome</keyword>
<dbReference type="Proteomes" id="UP001497472">
    <property type="component" value="Unassembled WGS sequence"/>
</dbReference>
<evidence type="ECO:0000313" key="1">
    <source>
        <dbReference type="EMBL" id="CAK1547692.1"/>
    </source>
</evidence>
<name>A0AAV1JDU4_9NEOP</name>